<dbReference type="EMBL" id="UINC01014463">
    <property type="protein sequence ID" value="SVA61655.1"/>
    <property type="molecule type" value="Genomic_DNA"/>
</dbReference>
<dbReference type="InterPro" id="IPR016181">
    <property type="entry name" value="Acyl_CoA_acyltransferase"/>
</dbReference>
<dbReference type="GO" id="GO:0008791">
    <property type="term" value="F:arginine N-succinyltransferase activity"/>
    <property type="evidence" value="ECO:0007669"/>
    <property type="project" value="InterPro"/>
</dbReference>
<accession>A0A381XA62</accession>
<organism evidence="1">
    <name type="scientific">marine metagenome</name>
    <dbReference type="NCBI Taxonomy" id="408172"/>
    <lineage>
        <taxon>unclassified sequences</taxon>
        <taxon>metagenomes</taxon>
        <taxon>ecological metagenomes</taxon>
    </lineage>
</organism>
<proteinExistence type="predicted"/>
<reference evidence="1" key="1">
    <citation type="submission" date="2018-05" db="EMBL/GenBank/DDBJ databases">
        <authorList>
            <person name="Lanie J.A."/>
            <person name="Ng W.-L."/>
            <person name="Kazmierczak K.M."/>
            <person name="Andrzejewski T.M."/>
            <person name="Davidsen T.M."/>
            <person name="Wayne K.J."/>
            <person name="Tettelin H."/>
            <person name="Glass J.I."/>
            <person name="Rusch D."/>
            <person name="Podicherti R."/>
            <person name="Tsui H.-C.T."/>
            <person name="Winkler M.E."/>
        </authorList>
    </citation>
    <scope>NUCLEOTIDE SEQUENCE</scope>
</reference>
<dbReference type="Pfam" id="PF04958">
    <property type="entry name" value="AstA"/>
    <property type="match status" value="1"/>
</dbReference>
<protein>
    <submittedName>
        <fullName evidence="1">Uncharacterized protein</fullName>
    </submittedName>
</protein>
<feature type="non-terminal residue" evidence="1">
    <location>
        <position position="1"/>
    </location>
</feature>
<sequence length="109" mass="12057">PHPNSMPAYSLLRKQNFRPKGLMDVLDGGPCLETKINSIPIVKSAKLLPIEIKRNINFDRFGFIANPSIQSFAVAKENYAFDKAKRTIFISAKTAKALGLKPDSLAQVN</sequence>
<dbReference type="SUPFAM" id="SSF55729">
    <property type="entry name" value="Acyl-CoA N-acyltransferases (Nat)"/>
    <property type="match status" value="1"/>
</dbReference>
<evidence type="ECO:0000313" key="1">
    <source>
        <dbReference type="EMBL" id="SVA61655.1"/>
    </source>
</evidence>
<dbReference type="AlphaFoldDB" id="A0A381XA62"/>
<gene>
    <name evidence="1" type="ORF">METZ01_LOCUS114509</name>
</gene>
<name>A0A381XA62_9ZZZZ</name>
<dbReference type="InterPro" id="IPR007041">
    <property type="entry name" value="Arg_succinylTrfase_AstA/AruG"/>
</dbReference>
<dbReference type="GO" id="GO:0006527">
    <property type="term" value="P:L-arginine catabolic process"/>
    <property type="evidence" value="ECO:0007669"/>
    <property type="project" value="InterPro"/>
</dbReference>